<protein>
    <submittedName>
        <fullName evidence="1">Uncharacterized protein</fullName>
    </submittedName>
</protein>
<evidence type="ECO:0000313" key="2">
    <source>
        <dbReference type="Proteomes" id="UP001530400"/>
    </source>
</evidence>
<dbReference type="Proteomes" id="UP001530400">
    <property type="component" value="Unassembled WGS sequence"/>
</dbReference>
<name>A0ABD3NNG3_9STRA</name>
<proteinExistence type="predicted"/>
<sequence>MAKQSKLSFNSKARITAALLTALTIGSLLDLNFFTRPESHARRFLQAEDAAPPPPAAASTSIKEPNAARLIKAAPATAPDSTRRLQTPSKPIMSTFFEPVAGGCCGMTEEGHQNLVTAWRRAWELYGWDTRILTENDAKKHPRFEELSQKLVESDVNGYNQRCFWRWLAMSLDNNPNGGWMSDYDFFPLRLTSAIGKELGAAKGFKSWSVHVPTLIHADQASWNKITNMMVDTIDKDLDVDYMSDMYMLEYLYNHHSEEELGISTWERLIYPGFTYVKDGTNVKMDCAGAMSRLGAHLSHMDTHKAVDNGLFPKVPGCVEGDLHSCMNRRSDAANVMLKQFREVCFRI</sequence>
<comment type="caution">
    <text evidence="1">The sequence shown here is derived from an EMBL/GenBank/DDBJ whole genome shotgun (WGS) entry which is preliminary data.</text>
</comment>
<organism evidence="1 2">
    <name type="scientific">Cyclotella atomus</name>
    <dbReference type="NCBI Taxonomy" id="382360"/>
    <lineage>
        <taxon>Eukaryota</taxon>
        <taxon>Sar</taxon>
        <taxon>Stramenopiles</taxon>
        <taxon>Ochrophyta</taxon>
        <taxon>Bacillariophyta</taxon>
        <taxon>Coscinodiscophyceae</taxon>
        <taxon>Thalassiosirophycidae</taxon>
        <taxon>Stephanodiscales</taxon>
        <taxon>Stephanodiscaceae</taxon>
        <taxon>Cyclotella</taxon>
    </lineage>
</organism>
<reference evidence="1 2" key="1">
    <citation type="submission" date="2024-10" db="EMBL/GenBank/DDBJ databases">
        <title>Updated reference genomes for cyclostephanoid diatoms.</title>
        <authorList>
            <person name="Roberts W.R."/>
            <person name="Alverson A.J."/>
        </authorList>
    </citation>
    <scope>NUCLEOTIDE SEQUENCE [LARGE SCALE GENOMIC DNA]</scope>
    <source>
        <strain evidence="1 2">AJA010-31</strain>
    </source>
</reference>
<evidence type="ECO:0000313" key="1">
    <source>
        <dbReference type="EMBL" id="KAL3777414.1"/>
    </source>
</evidence>
<keyword evidence="2" id="KW-1185">Reference proteome</keyword>
<accession>A0ABD3NNG3</accession>
<gene>
    <name evidence="1" type="ORF">ACHAWO_004769</name>
</gene>
<dbReference type="EMBL" id="JALLPJ020001046">
    <property type="protein sequence ID" value="KAL3777414.1"/>
    <property type="molecule type" value="Genomic_DNA"/>
</dbReference>
<dbReference type="AlphaFoldDB" id="A0ABD3NNG3"/>